<evidence type="ECO:0000313" key="8">
    <source>
        <dbReference type="Proteomes" id="UP000608420"/>
    </source>
</evidence>
<dbReference type="InterPro" id="IPR050859">
    <property type="entry name" value="Class-I_PLP-dep_aminotransf"/>
</dbReference>
<dbReference type="PANTHER" id="PTHR42790:SF19">
    <property type="entry name" value="KYNURENINE_ALPHA-AMINOADIPATE AMINOTRANSFERASE, MITOCHONDRIAL"/>
    <property type="match status" value="1"/>
</dbReference>
<dbReference type="Gene3D" id="3.90.1150.10">
    <property type="entry name" value="Aspartate Aminotransferase, domain 1"/>
    <property type="match status" value="1"/>
</dbReference>
<evidence type="ECO:0000256" key="3">
    <source>
        <dbReference type="ARBA" id="ARBA00022679"/>
    </source>
</evidence>
<dbReference type="SUPFAM" id="SSF53383">
    <property type="entry name" value="PLP-dependent transferases"/>
    <property type="match status" value="1"/>
</dbReference>
<evidence type="ECO:0000256" key="5">
    <source>
        <dbReference type="SAM" id="Coils"/>
    </source>
</evidence>
<dbReference type="InterPro" id="IPR004839">
    <property type="entry name" value="Aminotransferase_I/II_large"/>
</dbReference>
<dbReference type="Gene3D" id="3.40.640.10">
    <property type="entry name" value="Type I PLP-dependent aspartate aminotransferase-like (Major domain)"/>
    <property type="match status" value="1"/>
</dbReference>
<evidence type="ECO:0000256" key="4">
    <source>
        <dbReference type="ARBA" id="ARBA00022898"/>
    </source>
</evidence>
<dbReference type="Pfam" id="PF00155">
    <property type="entry name" value="Aminotran_1_2"/>
    <property type="match status" value="1"/>
</dbReference>
<dbReference type="Proteomes" id="UP000608420">
    <property type="component" value="Unassembled WGS sequence"/>
</dbReference>
<feature type="coiled-coil region" evidence="5">
    <location>
        <begin position="42"/>
        <end position="69"/>
    </location>
</feature>
<evidence type="ECO:0000256" key="2">
    <source>
        <dbReference type="ARBA" id="ARBA00022576"/>
    </source>
</evidence>
<dbReference type="PANTHER" id="PTHR42790">
    <property type="entry name" value="AMINOTRANSFERASE"/>
    <property type="match status" value="1"/>
</dbReference>
<dbReference type="EMBL" id="BMIW01000002">
    <property type="protein sequence ID" value="GGF84938.1"/>
    <property type="molecule type" value="Genomic_DNA"/>
</dbReference>
<comment type="cofactor">
    <cofactor evidence="1">
        <name>pyridoxal 5'-phosphate</name>
        <dbReference type="ChEBI" id="CHEBI:597326"/>
    </cofactor>
</comment>
<evidence type="ECO:0000259" key="6">
    <source>
        <dbReference type="Pfam" id="PF00155"/>
    </source>
</evidence>
<gene>
    <name evidence="7" type="primary">avtA</name>
    <name evidence="7" type="ORF">GCM10010913_02900</name>
</gene>
<comment type="caution">
    <text evidence="7">The sequence shown here is derived from an EMBL/GenBank/DDBJ whole genome shotgun (WGS) entry which is preliminary data.</text>
</comment>
<keyword evidence="3" id="KW-0808">Transferase</keyword>
<organism evidence="7 8">
    <name type="scientific">Paenibacillus aceti</name>
    <dbReference type="NCBI Taxonomy" id="1820010"/>
    <lineage>
        <taxon>Bacteria</taxon>
        <taxon>Bacillati</taxon>
        <taxon>Bacillota</taxon>
        <taxon>Bacilli</taxon>
        <taxon>Bacillales</taxon>
        <taxon>Paenibacillaceae</taxon>
        <taxon>Paenibacillus</taxon>
    </lineage>
</organism>
<evidence type="ECO:0000313" key="7">
    <source>
        <dbReference type="EMBL" id="GGF84938.1"/>
    </source>
</evidence>
<dbReference type="InterPro" id="IPR015424">
    <property type="entry name" value="PyrdxlP-dep_Trfase"/>
</dbReference>
<name>A0ABQ1VNP4_9BACL</name>
<feature type="domain" description="Aminotransferase class I/classII large" evidence="6">
    <location>
        <begin position="44"/>
        <end position="214"/>
    </location>
</feature>
<reference evidence="8" key="1">
    <citation type="journal article" date="2019" name="Int. J. Syst. Evol. Microbiol.">
        <title>The Global Catalogue of Microorganisms (GCM) 10K type strain sequencing project: providing services to taxonomists for standard genome sequencing and annotation.</title>
        <authorList>
            <consortium name="The Broad Institute Genomics Platform"/>
            <consortium name="The Broad Institute Genome Sequencing Center for Infectious Disease"/>
            <person name="Wu L."/>
            <person name="Ma J."/>
        </authorList>
    </citation>
    <scope>NUCLEOTIDE SEQUENCE [LARGE SCALE GENOMIC DNA]</scope>
    <source>
        <strain evidence="8">CGMCC 1.15420</strain>
    </source>
</reference>
<accession>A0ABQ1VNP4</accession>
<sequence length="446" mass="47807">MNVEGWLKQMIERLPGILGDEIEGFIRDGDLISFAGGCGGELPAIKQRLERIEEELQRAGRLQGEEELEEAAAEASVWLQQWLCSAYEQVEGGDRGAVAAAADRLLLQDSAAAALELVFSALLKPGDAVLVETPSSPEALWALRSRGAIPVPVSCDRDGMLPDDLRRLISAAKPALVYVTPPHSAGPSGAVWSQQRKLALLEQCDRHRVPIVEDGTPSGVPGFARAAAGRGGALGAGSAPHGEPSDSLYSLWHQDAKGEGTSVIGLDACERALFPAQPLAWLRADAAMLDRLAAAHPQAALLSPAACRGRLMLHSLLADASFSLMQHAAEILAEYEARRIYMKQLFKAADWRGIEIHDPGFGLFLWLRLPEEIDPEALLRASLLEGTAFVPSHRCYAPDQNTPDPELSPLGKGGWLRLNFAAYPSMGIAEGVARIGDALSAFTARS</sequence>
<proteinExistence type="predicted"/>
<keyword evidence="5" id="KW-0175">Coiled coil</keyword>
<dbReference type="GO" id="GO:0008483">
    <property type="term" value="F:transaminase activity"/>
    <property type="evidence" value="ECO:0007669"/>
    <property type="project" value="UniProtKB-KW"/>
</dbReference>
<keyword evidence="8" id="KW-1185">Reference proteome</keyword>
<dbReference type="InterPro" id="IPR015421">
    <property type="entry name" value="PyrdxlP-dep_Trfase_major"/>
</dbReference>
<evidence type="ECO:0000256" key="1">
    <source>
        <dbReference type="ARBA" id="ARBA00001933"/>
    </source>
</evidence>
<protein>
    <submittedName>
        <fullName evidence="7">2-aminoadipate aminotransferase</fullName>
    </submittedName>
</protein>
<keyword evidence="4" id="KW-0663">Pyridoxal phosphate</keyword>
<dbReference type="CDD" id="cd00609">
    <property type="entry name" value="AAT_like"/>
    <property type="match status" value="1"/>
</dbReference>
<keyword evidence="2 7" id="KW-0032">Aminotransferase</keyword>
<dbReference type="InterPro" id="IPR015422">
    <property type="entry name" value="PyrdxlP-dep_Trfase_small"/>
</dbReference>